<keyword evidence="4" id="KW-1185">Reference proteome</keyword>
<feature type="domain" description="Glycosyl transferase family 1" evidence="1">
    <location>
        <begin position="213"/>
        <end position="348"/>
    </location>
</feature>
<dbReference type="InterPro" id="IPR050194">
    <property type="entry name" value="Glycosyltransferase_grp1"/>
</dbReference>
<evidence type="ECO:0000313" key="4">
    <source>
        <dbReference type="Proteomes" id="UP000053748"/>
    </source>
</evidence>
<gene>
    <name evidence="3" type="ORF">AL544_017845</name>
</gene>
<dbReference type="Pfam" id="PF13439">
    <property type="entry name" value="Glyco_transf_4"/>
    <property type="match status" value="1"/>
</dbReference>
<dbReference type="InterPro" id="IPR028098">
    <property type="entry name" value="Glyco_trans_4-like_N"/>
</dbReference>
<dbReference type="PANTHER" id="PTHR45947:SF3">
    <property type="entry name" value="SULFOQUINOVOSYL TRANSFERASE SQD2"/>
    <property type="match status" value="1"/>
</dbReference>
<dbReference type="SUPFAM" id="SSF53756">
    <property type="entry name" value="UDP-Glycosyltransferase/glycogen phosphorylase"/>
    <property type="match status" value="1"/>
</dbReference>
<dbReference type="OrthoDB" id="6314109at2"/>
<dbReference type="AlphaFoldDB" id="A0A2J9V1X2"/>
<dbReference type="Gene3D" id="3.40.50.2000">
    <property type="entry name" value="Glycogen Phosphorylase B"/>
    <property type="match status" value="2"/>
</dbReference>
<dbReference type="Proteomes" id="UP000053748">
    <property type="component" value="Unassembled WGS sequence"/>
</dbReference>
<dbReference type="PANTHER" id="PTHR45947">
    <property type="entry name" value="SULFOQUINOVOSYL TRANSFERASE SQD2"/>
    <property type="match status" value="1"/>
</dbReference>
<dbReference type="RefSeq" id="WP_001045304.1">
    <property type="nucleotide sequence ID" value="NZ_CAWMSS010000001.1"/>
</dbReference>
<reference evidence="3" key="1">
    <citation type="submission" date="2017-12" db="EMBL/GenBank/DDBJ databases">
        <title>FDA dAtabase for Regulatory Grade micrObial Sequences (FDA-ARGOS): Supporting development and validation of Infectious Disease Dx tests.</title>
        <authorList>
            <person name="Hoffmann M."/>
            <person name="Allard M."/>
            <person name="Evans P."/>
            <person name="Brown E."/>
            <person name="Tallon L.J."/>
            <person name="Sadzewicz L."/>
            <person name="Sengamalay N."/>
            <person name="Ott S."/>
            <person name="Godinez A."/>
            <person name="Nagaraj S."/>
            <person name="Vavikolanu K."/>
            <person name="Aluvathingal J."/>
            <person name="Nadendla S."/>
            <person name="Hobson J."/>
            <person name="Sichtig H."/>
        </authorList>
    </citation>
    <scope>NUCLEOTIDE SEQUENCE [LARGE SCALE GENOMIC DNA]</scope>
    <source>
        <strain evidence="3">FDAARGOS_113</strain>
    </source>
</reference>
<accession>A0A2J9V1X2</accession>
<dbReference type="STRING" id="674.VM_10520"/>
<dbReference type="Pfam" id="PF00534">
    <property type="entry name" value="Glycos_transf_1"/>
    <property type="match status" value="1"/>
</dbReference>
<keyword evidence="3" id="KW-0808">Transferase</keyword>
<evidence type="ECO:0000259" key="2">
    <source>
        <dbReference type="Pfam" id="PF13439"/>
    </source>
</evidence>
<name>A0A2J9V1X2_VIBMI</name>
<proteinExistence type="predicted"/>
<dbReference type="NCBIfam" id="NF038255">
    <property type="entry name" value="exopoly_VpsD"/>
    <property type="match status" value="1"/>
</dbReference>
<protein>
    <submittedName>
        <fullName evidence="3">Glycosyl transferase family 1</fullName>
    </submittedName>
</protein>
<dbReference type="GO" id="GO:0016757">
    <property type="term" value="F:glycosyltransferase activity"/>
    <property type="evidence" value="ECO:0007669"/>
    <property type="project" value="InterPro"/>
</dbReference>
<sequence length="382" mass="43594">MNKVLLIMPISTLNWGEKNHGGVDSVCQMLVRQLTEQERPYRYRVLAFDPLNQCRYTGEVIALSPNVEAVVCPLREARFGLSLPSFLSGWLRVQEQLRVFQPDLVHSHLNSWMIAIGRKTRNILTLHSYRKIGRKSVSRLNDFLYEQVIPWISDFSVDTYTCVGEELHQALRPETVKPIQVIGNPVDPEYFSANSASQQITYTGLNLVTCALITRKKRIDRAIVLLRELKQRGQLATLRIIGPSKDPSYFEQLKQMVQKNGLEQEVIFLGRLNKREIIEQYQVADVGIFTSAQETFGLAPLEMLAAGLPLISTPVGILSERQDEFAKHGVVFMQEGEEAIIADRIDEIKITDLQAARSYLRDQFGVENVIERYQSLYREVLS</sequence>
<dbReference type="EMBL" id="LOSJ02000002">
    <property type="protein sequence ID" value="PNM57767.1"/>
    <property type="molecule type" value="Genomic_DNA"/>
</dbReference>
<evidence type="ECO:0000313" key="3">
    <source>
        <dbReference type="EMBL" id="PNM57767.1"/>
    </source>
</evidence>
<dbReference type="CDD" id="cd03801">
    <property type="entry name" value="GT4_PimA-like"/>
    <property type="match status" value="1"/>
</dbReference>
<comment type="caution">
    <text evidence="3">The sequence shown here is derived from an EMBL/GenBank/DDBJ whole genome shotgun (WGS) entry which is preliminary data.</text>
</comment>
<dbReference type="InterPro" id="IPR001296">
    <property type="entry name" value="Glyco_trans_1"/>
</dbReference>
<organism evidence="3 4">
    <name type="scientific">Vibrio mimicus</name>
    <dbReference type="NCBI Taxonomy" id="674"/>
    <lineage>
        <taxon>Bacteria</taxon>
        <taxon>Pseudomonadati</taxon>
        <taxon>Pseudomonadota</taxon>
        <taxon>Gammaproteobacteria</taxon>
        <taxon>Vibrionales</taxon>
        <taxon>Vibrionaceae</taxon>
        <taxon>Vibrio</taxon>
    </lineage>
</organism>
<feature type="domain" description="Glycosyltransferase subfamily 4-like N-terminal" evidence="2">
    <location>
        <begin position="21"/>
        <end position="189"/>
    </location>
</feature>
<evidence type="ECO:0000259" key="1">
    <source>
        <dbReference type="Pfam" id="PF00534"/>
    </source>
</evidence>